<reference evidence="9 10" key="1">
    <citation type="submission" date="2019-08" db="EMBL/GenBank/DDBJ databases">
        <title>Amphibian skin-associated Pigmentiphaga: genome sequence and occurrence across geography and hosts.</title>
        <authorList>
            <person name="Bletz M.C."/>
            <person name="Bunk B."/>
            <person name="Sproeer C."/>
            <person name="Biwer P."/>
            <person name="Reiter S."/>
            <person name="Rabemananjara F.C.E."/>
            <person name="Schulz S."/>
            <person name="Overmann J."/>
            <person name="Vences M."/>
        </authorList>
    </citation>
    <scope>NUCLEOTIDE SEQUENCE [LARGE SCALE GENOMIC DNA]</scope>
    <source>
        <strain evidence="9 10">Mada1488</strain>
    </source>
</reference>
<feature type="transmembrane region" description="Helical" evidence="7">
    <location>
        <begin position="235"/>
        <end position="255"/>
    </location>
</feature>
<evidence type="ECO:0000256" key="2">
    <source>
        <dbReference type="ARBA" id="ARBA00007362"/>
    </source>
</evidence>
<organism evidence="9 10">
    <name type="scientific">Pigmentiphaga aceris</name>
    <dbReference type="NCBI Taxonomy" id="1940612"/>
    <lineage>
        <taxon>Bacteria</taxon>
        <taxon>Pseudomonadati</taxon>
        <taxon>Pseudomonadota</taxon>
        <taxon>Betaproteobacteria</taxon>
        <taxon>Burkholderiales</taxon>
        <taxon>Alcaligenaceae</taxon>
        <taxon>Pigmentiphaga</taxon>
    </lineage>
</organism>
<dbReference type="RefSeq" id="WP_148816807.1">
    <property type="nucleotide sequence ID" value="NZ_CP043046.1"/>
</dbReference>
<dbReference type="GO" id="GO:0016020">
    <property type="term" value="C:membrane"/>
    <property type="evidence" value="ECO:0007669"/>
    <property type="project" value="UniProtKB-SubCell"/>
</dbReference>
<keyword evidence="10" id="KW-1185">Reference proteome</keyword>
<keyword evidence="5 7" id="KW-0472">Membrane</keyword>
<feature type="transmembrane region" description="Helical" evidence="7">
    <location>
        <begin position="26"/>
        <end position="44"/>
    </location>
</feature>
<feature type="transmembrane region" description="Helical" evidence="7">
    <location>
        <begin position="116"/>
        <end position="135"/>
    </location>
</feature>
<feature type="transmembrane region" description="Helical" evidence="7">
    <location>
        <begin position="291"/>
        <end position="307"/>
    </location>
</feature>
<feature type="domain" description="EamA" evidence="8">
    <location>
        <begin position="174"/>
        <end position="307"/>
    </location>
</feature>
<evidence type="ECO:0000256" key="4">
    <source>
        <dbReference type="ARBA" id="ARBA00022989"/>
    </source>
</evidence>
<evidence type="ECO:0000256" key="5">
    <source>
        <dbReference type="ARBA" id="ARBA00023136"/>
    </source>
</evidence>
<feature type="transmembrane region" description="Helical" evidence="7">
    <location>
        <begin position="56"/>
        <end position="77"/>
    </location>
</feature>
<dbReference type="PANTHER" id="PTHR32322:SF2">
    <property type="entry name" value="EAMA DOMAIN-CONTAINING PROTEIN"/>
    <property type="match status" value="1"/>
</dbReference>
<evidence type="ECO:0000256" key="1">
    <source>
        <dbReference type="ARBA" id="ARBA00004141"/>
    </source>
</evidence>
<evidence type="ECO:0000259" key="8">
    <source>
        <dbReference type="Pfam" id="PF00892"/>
    </source>
</evidence>
<feature type="transmembrane region" description="Helical" evidence="7">
    <location>
        <begin position="147"/>
        <end position="163"/>
    </location>
</feature>
<comment type="similarity">
    <text evidence="2">Belongs to the EamA transporter family.</text>
</comment>
<feature type="transmembrane region" description="Helical" evidence="7">
    <location>
        <begin position="267"/>
        <end position="285"/>
    </location>
</feature>
<accession>A0A5C0B3G5</accession>
<dbReference type="InterPro" id="IPR050638">
    <property type="entry name" value="AA-Vitamin_Transporters"/>
</dbReference>
<dbReference type="PANTHER" id="PTHR32322">
    <property type="entry name" value="INNER MEMBRANE TRANSPORTER"/>
    <property type="match status" value="1"/>
</dbReference>
<evidence type="ECO:0000313" key="10">
    <source>
        <dbReference type="Proteomes" id="UP000325161"/>
    </source>
</evidence>
<dbReference type="SUPFAM" id="SSF103481">
    <property type="entry name" value="Multidrug resistance efflux transporter EmrE"/>
    <property type="match status" value="2"/>
</dbReference>
<dbReference type="InterPro" id="IPR000620">
    <property type="entry name" value="EamA_dom"/>
</dbReference>
<protein>
    <submittedName>
        <fullName evidence="9">DMT family transporter</fullName>
    </submittedName>
</protein>
<dbReference type="Pfam" id="PF00892">
    <property type="entry name" value="EamA"/>
    <property type="match status" value="2"/>
</dbReference>
<dbReference type="EMBL" id="CP043046">
    <property type="protein sequence ID" value="QEI07760.1"/>
    <property type="molecule type" value="Genomic_DNA"/>
</dbReference>
<sequence length="316" mass="33290">MATASASPAPSPANVSASTAAPPKPGWLKVAPVIFLVFWSNGFVASKFGLAHAEPLTFLTLRYACVVAVLILAFAILRPPLPTTRRAWMHLMVVGLLLQAAYFATSFIALSHGMSAGGTALITSLQPILVGLFAPMIANERVGARQWLGLAMGVGGSALVIAAKSNVDLASPVGLSFAVVSLITLTAGTLWEKRFGSDAHPVSANLIQYGVALLATAPLAWMFETMHIDWAWPLIGSLAYLVICNSLIAMTLLLGMLRHGEASRVSALFFLVPPGTAIFAFLLLGERIPTLAWPGMLLAAAGIMLVTRKGKPAHEK</sequence>
<evidence type="ECO:0000256" key="3">
    <source>
        <dbReference type="ARBA" id="ARBA00022692"/>
    </source>
</evidence>
<dbReference type="AlphaFoldDB" id="A0A5C0B3G5"/>
<dbReference type="InterPro" id="IPR037185">
    <property type="entry name" value="EmrE-like"/>
</dbReference>
<dbReference type="Proteomes" id="UP000325161">
    <property type="component" value="Chromosome"/>
</dbReference>
<feature type="transmembrane region" description="Helical" evidence="7">
    <location>
        <begin position="169"/>
        <end position="191"/>
    </location>
</feature>
<evidence type="ECO:0000313" key="9">
    <source>
        <dbReference type="EMBL" id="QEI07760.1"/>
    </source>
</evidence>
<feature type="transmembrane region" description="Helical" evidence="7">
    <location>
        <begin position="89"/>
        <end position="110"/>
    </location>
</feature>
<dbReference type="OrthoDB" id="9809509at2"/>
<keyword evidence="4 7" id="KW-1133">Transmembrane helix</keyword>
<gene>
    <name evidence="9" type="ORF">FXN63_19395</name>
</gene>
<name>A0A5C0B3G5_9BURK</name>
<proteinExistence type="inferred from homology"/>
<dbReference type="KEGG" id="pacr:FXN63_19395"/>
<evidence type="ECO:0000256" key="6">
    <source>
        <dbReference type="SAM" id="MobiDB-lite"/>
    </source>
</evidence>
<feature type="domain" description="EamA" evidence="8">
    <location>
        <begin position="34"/>
        <end position="161"/>
    </location>
</feature>
<comment type="subcellular location">
    <subcellularLocation>
        <location evidence="1">Membrane</location>
        <topology evidence="1">Multi-pass membrane protein</topology>
    </subcellularLocation>
</comment>
<feature type="region of interest" description="Disordered" evidence="6">
    <location>
        <begin position="1"/>
        <end position="21"/>
    </location>
</feature>
<feature type="transmembrane region" description="Helical" evidence="7">
    <location>
        <begin position="203"/>
        <end position="223"/>
    </location>
</feature>
<evidence type="ECO:0000256" key="7">
    <source>
        <dbReference type="SAM" id="Phobius"/>
    </source>
</evidence>
<keyword evidence="3 7" id="KW-0812">Transmembrane</keyword>